<sequence>MLANDCIIVINAGSSSIKFSMYSGAALDLTLRGKIENLYSGVARFVAQDAQGGVVGERAWRDGPLDHEGGMRFLVDFAQTHLDGHRVVAVGHRIVHGGVAHSGPQRLDAALVDELEKLVPLAPLHLPHNLAPVRSVLAMAPQVPQIGCFDTAFHVGQPAEAQEFALPARITDLGVRRYGFHGLSYEYIASVLPKLDPALAQAKVVAAHLGNGASMCGMKAGRSMASTMGFTAVDGLPMGTRCGALDPGVVLYLMQELGMDVAAVQKLMYQESGLLGVSGISSDMRTLEQSDDPRAKAAIALMVYRIGRELGSLAAALGGLDALVFSGGIGENSAALRSAVCRDATWLGVQIDDDANARANGARGVARISAAGSKVPVWVVPANEELMIARHALELVEQP</sequence>
<dbReference type="GO" id="GO:0005524">
    <property type="term" value="F:ATP binding"/>
    <property type="evidence" value="ECO:0007669"/>
    <property type="project" value="UniProtKB-KW"/>
</dbReference>
<protein>
    <recommendedName>
        <fullName evidence="9">Acetate kinase</fullName>
        <ecNumber evidence="9">2.7.2.1</ecNumber>
    </recommendedName>
    <alternativeName>
        <fullName evidence="9">Acetokinase</fullName>
    </alternativeName>
</protein>
<dbReference type="GO" id="GO:0000287">
    <property type="term" value="F:magnesium ion binding"/>
    <property type="evidence" value="ECO:0007669"/>
    <property type="project" value="UniProtKB-UniRule"/>
</dbReference>
<name>A0A6L8K6Q4_9BURK</name>
<comment type="function">
    <text evidence="9">Catalyzes the formation of acetyl phosphate from acetate and ATP. Can also catalyze the reverse reaction.</text>
</comment>
<dbReference type="EMBL" id="WWCN01000003">
    <property type="protein sequence ID" value="MYM22227.1"/>
    <property type="molecule type" value="Genomic_DNA"/>
</dbReference>
<reference evidence="11 12" key="1">
    <citation type="submission" date="2019-12" db="EMBL/GenBank/DDBJ databases">
        <title>Novel species isolated from a subtropical stream in China.</title>
        <authorList>
            <person name="Lu H."/>
        </authorList>
    </citation>
    <scope>NUCLEOTIDE SEQUENCE [LARGE SCALE GENOMIC DNA]</scope>
    <source>
        <strain evidence="11 12">FT135W</strain>
    </source>
</reference>
<organism evidence="11 12">
    <name type="scientific">Duganella flavida</name>
    <dbReference type="NCBI Taxonomy" id="2692175"/>
    <lineage>
        <taxon>Bacteria</taxon>
        <taxon>Pseudomonadati</taxon>
        <taxon>Pseudomonadota</taxon>
        <taxon>Betaproteobacteria</taxon>
        <taxon>Burkholderiales</taxon>
        <taxon>Oxalobacteraceae</taxon>
        <taxon>Telluria group</taxon>
        <taxon>Duganella</taxon>
    </lineage>
</organism>
<dbReference type="GO" id="GO:0006085">
    <property type="term" value="P:acetyl-CoA biosynthetic process"/>
    <property type="evidence" value="ECO:0007669"/>
    <property type="project" value="UniProtKB-UniRule"/>
</dbReference>
<comment type="subunit">
    <text evidence="9">Homodimer.</text>
</comment>
<feature type="binding site" evidence="9">
    <location>
        <begin position="208"/>
        <end position="212"/>
    </location>
    <ligand>
        <name>ATP</name>
        <dbReference type="ChEBI" id="CHEBI:30616"/>
    </ligand>
</feature>
<dbReference type="InterPro" id="IPR000890">
    <property type="entry name" value="Aliphatic_acid_kin_short-chain"/>
</dbReference>
<proteinExistence type="inferred from homology"/>
<dbReference type="PIRSF" id="PIRSF000722">
    <property type="entry name" value="Acetate_prop_kin"/>
    <property type="match status" value="1"/>
</dbReference>
<dbReference type="PRINTS" id="PR00471">
    <property type="entry name" value="ACETATEKNASE"/>
</dbReference>
<keyword evidence="4 9" id="KW-0479">Metal-binding</keyword>
<evidence type="ECO:0000256" key="5">
    <source>
        <dbReference type="ARBA" id="ARBA00022741"/>
    </source>
</evidence>
<feature type="binding site" evidence="9">
    <location>
        <begin position="328"/>
        <end position="332"/>
    </location>
    <ligand>
        <name>ATP</name>
        <dbReference type="ChEBI" id="CHEBI:30616"/>
    </ligand>
</feature>
<feature type="binding site" evidence="9">
    <location>
        <begin position="283"/>
        <end position="285"/>
    </location>
    <ligand>
        <name>ATP</name>
        <dbReference type="ChEBI" id="CHEBI:30616"/>
    </ligand>
</feature>
<feature type="binding site" evidence="9">
    <location>
        <position position="384"/>
    </location>
    <ligand>
        <name>Mg(2+)</name>
        <dbReference type="ChEBI" id="CHEBI:18420"/>
    </ligand>
</feature>
<keyword evidence="8 9" id="KW-0460">Magnesium</keyword>
<keyword evidence="3 9" id="KW-0808">Transferase</keyword>
<dbReference type="Gene3D" id="3.30.420.40">
    <property type="match status" value="2"/>
</dbReference>
<keyword evidence="5 9" id="KW-0547">Nucleotide-binding</keyword>
<dbReference type="RefSeq" id="WP_161005734.1">
    <property type="nucleotide sequence ID" value="NZ_WWCN01000003.1"/>
</dbReference>
<evidence type="ECO:0000256" key="7">
    <source>
        <dbReference type="ARBA" id="ARBA00022840"/>
    </source>
</evidence>
<dbReference type="PANTHER" id="PTHR21060:SF21">
    <property type="entry name" value="ACETATE KINASE"/>
    <property type="match status" value="1"/>
</dbReference>
<dbReference type="NCBIfam" id="TIGR00016">
    <property type="entry name" value="ackA"/>
    <property type="match status" value="1"/>
</dbReference>
<evidence type="ECO:0000313" key="12">
    <source>
        <dbReference type="Proteomes" id="UP000479335"/>
    </source>
</evidence>
<dbReference type="GO" id="GO:0005829">
    <property type="term" value="C:cytosol"/>
    <property type="evidence" value="ECO:0007669"/>
    <property type="project" value="TreeGrafter"/>
</dbReference>
<keyword evidence="2 9" id="KW-0963">Cytoplasm</keyword>
<comment type="cofactor">
    <cofactor evidence="9">
        <name>Mg(2+)</name>
        <dbReference type="ChEBI" id="CHEBI:18420"/>
    </cofactor>
    <cofactor evidence="9">
        <name>Mn(2+)</name>
        <dbReference type="ChEBI" id="CHEBI:29035"/>
    </cofactor>
    <text evidence="9">Mg(2+). Can also accept Mn(2+).</text>
</comment>
<dbReference type="EC" id="2.7.2.1" evidence="9"/>
<dbReference type="InterPro" id="IPR043129">
    <property type="entry name" value="ATPase_NBD"/>
</dbReference>
<dbReference type="Pfam" id="PF00871">
    <property type="entry name" value="Acetate_kinase"/>
    <property type="match status" value="1"/>
</dbReference>
<dbReference type="SUPFAM" id="SSF53067">
    <property type="entry name" value="Actin-like ATPase domain"/>
    <property type="match status" value="2"/>
</dbReference>
<evidence type="ECO:0000256" key="8">
    <source>
        <dbReference type="ARBA" id="ARBA00022842"/>
    </source>
</evidence>
<feature type="site" description="Transition state stabilizer" evidence="9">
    <location>
        <position position="181"/>
    </location>
</feature>
<keyword evidence="12" id="KW-1185">Reference proteome</keyword>
<evidence type="ECO:0000256" key="10">
    <source>
        <dbReference type="RuleBase" id="RU003835"/>
    </source>
</evidence>
<feature type="binding site" evidence="9">
    <location>
        <position position="93"/>
    </location>
    <ligand>
        <name>substrate</name>
    </ligand>
</feature>
<dbReference type="UniPathway" id="UPA00340">
    <property type="reaction ID" value="UER00458"/>
</dbReference>
<comment type="catalytic activity">
    <reaction evidence="9">
        <text>acetate + ATP = acetyl phosphate + ADP</text>
        <dbReference type="Rhea" id="RHEA:11352"/>
        <dbReference type="ChEBI" id="CHEBI:22191"/>
        <dbReference type="ChEBI" id="CHEBI:30089"/>
        <dbReference type="ChEBI" id="CHEBI:30616"/>
        <dbReference type="ChEBI" id="CHEBI:456216"/>
        <dbReference type="EC" id="2.7.2.1"/>
    </reaction>
</comment>
<dbReference type="InterPro" id="IPR023865">
    <property type="entry name" value="Aliphatic_acid_kinase_CS"/>
</dbReference>
<dbReference type="InterPro" id="IPR004372">
    <property type="entry name" value="Ac/propionate_kinase"/>
</dbReference>
<gene>
    <name evidence="9" type="primary">ackA</name>
    <name evidence="11" type="ORF">GTP46_06180</name>
</gene>
<dbReference type="PROSITE" id="PS01075">
    <property type="entry name" value="ACETATE_KINASE_1"/>
    <property type="match status" value="1"/>
</dbReference>
<feature type="binding site" evidence="9">
    <location>
        <position position="11"/>
    </location>
    <ligand>
        <name>Mg(2+)</name>
        <dbReference type="ChEBI" id="CHEBI:18420"/>
    </ligand>
</feature>
<evidence type="ECO:0000256" key="3">
    <source>
        <dbReference type="ARBA" id="ARBA00022679"/>
    </source>
</evidence>
<dbReference type="Proteomes" id="UP000479335">
    <property type="component" value="Unassembled WGS sequence"/>
</dbReference>
<feature type="site" description="Transition state stabilizer" evidence="9">
    <location>
        <position position="241"/>
    </location>
</feature>
<evidence type="ECO:0000256" key="9">
    <source>
        <dbReference type="HAMAP-Rule" id="MF_00020"/>
    </source>
</evidence>
<dbReference type="AlphaFoldDB" id="A0A6L8K6Q4"/>
<feature type="active site" description="Proton donor/acceptor" evidence="9">
    <location>
        <position position="150"/>
    </location>
</feature>
<dbReference type="GO" id="GO:0006083">
    <property type="term" value="P:acetate metabolic process"/>
    <property type="evidence" value="ECO:0007669"/>
    <property type="project" value="TreeGrafter"/>
</dbReference>
<keyword evidence="6 9" id="KW-0418">Kinase</keyword>
<dbReference type="GO" id="GO:0008776">
    <property type="term" value="F:acetate kinase activity"/>
    <property type="evidence" value="ECO:0007669"/>
    <property type="project" value="UniProtKB-UniRule"/>
</dbReference>
<dbReference type="HAMAP" id="MF_00020">
    <property type="entry name" value="Acetate_kinase"/>
    <property type="match status" value="1"/>
</dbReference>
<evidence type="ECO:0000313" key="11">
    <source>
        <dbReference type="EMBL" id="MYM22227.1"/>
    </source>
</evidence>
<evidence type="ECO:0000256" key="6">
    <source>
        <dbReference type="ARBA" id="ARBA00022777"/>
    </source>
</evidence>
<comment type="pathway">
    <text evidence="9">Metabolic intermediate biosynthesis; acetyl-CoA biosynthesis; acetyl-CoA from acetate: step 1/2.</text>
</comment>
<keyword evidence="7 9" id="KW-0067">ATP-binding</keyword>
<comment type="caution">
    <text evidence="11">The sequence shown here is derived from an EMBL/GenBank/DDBJ whole genome shotgun (WGS) entry which is preliminary data.</text>
</comment>
<comment type="similarity">
    <text evidence="1 9 10">Belongs to the acetokinase family.</text>
</comment>
<feature type="binding site" evidence="9">
    <location>
        <position position="18"/>
    </location>
    <ligand>
        <name>ATP</name>
        <dbReference type="ChEBI" id="CHEBI:30616"/>
    </ligand>
</feature>
<comment type="subcellular location">
    <subcellularLocation>
        <location evidence="9">Cytoplasm</location>
    </subcellularLocation>
</comment>
<accession>A0A6L8K6Q4</accession>
<evidence type="ECO:0000256" key="4">
    <source>
        <dbReference type="ARBA" id="ARBA00022723"/>
    </source>
</evidence>
<evidence type="ECO:0000256" key="2">
    <source>
        <dbReference type="ARBA" id="ARBA00022490"/>
    </source>
</evidence>
<dbReference type="PANTHER" id="PTHR21060">
    <property type="entry name" value="ACETATE KINASE"/>
    <property type="match status" value="1"/>
</dbReference>
<evidence type="ECO:0000256" key="1">
    <source>
        <dbReference type="ARBA" id="ARBA00008748"/>
    </source>
</evidence>